<reference evidence="5" key="1">
    <citation type="submission" date="2018-09" db="EMBL/GenBank/DDBJ databases">
        <title>Complete genome sequence of thermophilic cyanobacteria strain Thermosynechococcus elongatus PKUAC-SCTE542.</title>
        <authorList>
            <person name="Liang Y."/>
            <person name="Tang J."/>
            <person name="Daroch M."/>
        </authorList>
    </citation>
    <scope>NUCLEOTIDE SEQUENCE [LARGE SCALE GENOMIC DNA]</scope>
    <source>
        <strain evidence="5">E542</strain>
    </source>
</reference>
<evidence type="ECO:0000313" key="5">
    <source>
        <dbReference type="Proteomes" id="UP000261812"/>
    </source>
</evidence>
<protein>
    <submittedName>
        <fullName evidence="4">PspA/IM30 family protein</fullName>
    </submittedName>
</protein>
<dbReference type="AlphaFoldDB" id="A0A3B7MDM5"/>
<dbReference type="KEGG" id="tsq:D3A95_03245"/>
<dbReference type="Pfam" id="PF04012">
    <property type="entry name" value="PspA_IM30"/>
    <property type="match status" value="1"/>
</dbReference>
<gene>
    <name evidence="4" type="ORF">D3A95_03245</name>
</gene>
<sequence length="281" mass="30689">MGLLDRVGMVIRSNLNALVSAAEDPEKILEQTIIDMNADLVKLRQAVAQAIAAQKRLEQQYSQNLKDAQQWEQRARLALSKGDEALALEALNRKKTAEDTAAALKAQVDQMAVQVKTLKDNLTALESKISEAKTKKEMLKARARAAKASEQIHQAVSKVGTSNAMAAFERMEDKILQMEARSQAIAELSGDTLESKFQALQSSAHKQDVEFELLEMKRQMGLLSDAPSAGTLPQTASGSSQLNININVSTPEVQDAPRSSASSQSKSIEDDMAELRRLLDS</sequence>
<comment type="similarity">
    <text evidence="1">Belongs to the PspA/Vipp/IM30 family.</text>
</comment>
<accession>A0A3B7MDM5</accession>
<dbReference type="PANTHER" id="PTHR31088">
    <property type="entry name" value="MEMBRANE-ASSOCIATED PROTEIN VIPP1, CHLOROPLASTIC"/>
    <property type="match status" value="1"/>
</dbReference>
<proteinExistence type="inferred from homology"/>
<keyword evidence="2" id="KW-0175">Coiled coil</keyword>
<evidence type="ECO:0000256" key="2">
    <source>
        <dbReference type="SAM" id="Coils"/>
    </source>
</evidence>
<organism evidence="4 5">
    <name type="scientific">Thermosynechococcus sichuanensis E542</name>
    <dbReference type="NCBI Taxonomy" id="2016101"/>
    <lineage>
        <taxon>Bacteria</taxon>
        <taxon>Bacillati</taxon>
        <taxon>Cyanobacteriota</taxon>
        <taxon>Cyanophyceae</taxon>
        <taxon>Acaryochloridales</taxon>
        <taxon>Thermosynechococcaceae</taxon>
        <taxon>Thermosynechococcus</taxon>
        <taxon>Thermosynechococcus sichuanensis</taxon>
    </lineage>
</organism>
<feature type="region of interest" description="Disordered" evidence="3">
    <location>
        <begin position="225"/>
        <end position="281"/>
    </location>
</feature>
<dbReference type="EMBL" id="CP032152">
    <property type="protein sequence ID" value="AXY67501.1"/>
    <property type="molecule type" value="Genomic_DNA"/>
</dbReference>
<evidence type="ECO:0000256" key="1">
    <source>
        <dbReference type="ARBA" id="ARBA00043985"/>
    </source>
</evidence>
<dbReference type="PANTHER" id="PTHR31088:SF6">
    <property type="entry name" value="PHAGE SHOCK PROTEIN A"/>
    <property type="match status" value="1"/>
</dbReference>
<keyword evidence="5" id="KW-1185">Reference proteome</keyword>
<feature type="compositionally biased region" description="Polar residues" evidence="3">
    <location>
        <begin position="231"/>
        <end position="252"/>
    </location>
</feature>
<dbReference type="RefSeq" id="WP_181496223.1">
    <property type="nucleotide sequence ID" value="NZ_CP032152.1"/>
</dbReference>
<dbReference type="InterPro" id="IPR007157">
    <property type="entry name" value="PspA_VIPP1"/>
</dbReference>
<dbReference type="Proteomes" id="UP000261812">
    <property type="component" value="Chromosome"/>
</dbReference>
<evidence type="ECO:0000256" key="3">
    <source>
        <dbReference type="SAM" id="MobiDB-lite"/>
    </source>
</evidence>
<evidence type="ECO:0000313" key="4">
    <source>
        <dbReference type="EMBL" id="AXY67501.1"/>
    </source>
</evidence>
<name>A0A3B7MDM5_9CYAN</name>
<feature type="coiled-coil region" evidence="2">
    <location>
        <begin position="40"/>
        <end position="149"/>
    </location>
</feature>
<feature type="compositionally biased region" description="Basic and acidic residues" evidence="3">
    <location>
        <begin position="267"/>
        <end position="281"/>
    </location>
</feature>